<gene>
    <name evidence="2" type="ORF">P409_35680</name>
</gene>
<evidence type="ECO:0000259" key="1">
    <source>
        <dbReference type="Pfam" id="PF14226"/>
    </source>
</evidence>
<dbReference type="AlphaFoldDB" id="A0A0A0CVZ9"/>
<dbReference type="EMBL" id="JANX01001145">
    <property type="protein sequence ID" value="KGM30004.1"/>
    <property type="molecule type" value="Genomic_DNA"/>
</dbReference>
<dbReference type="SUPFAM" id="SSF51197">
    <property type="entry name" value="Clavaminate synthase-like"/>
    <property type="match status" value="1"/>
</dbReference>
<dbReference type="Proteomes" id="UP000029995">
    <property type="component" value="Unassembled WGS sequence"/>
</dbReference>
<sequence>MTTATLALPLLDLSRLDAGPAARQALLDQLRAAARDVGFFYLGGHG</sequence>
<accession>A0A0A0CVZ9</accession>
<dbReference type="InterPro" id="IPR026992">
    <property type="entry name" value="DIOX_N"/>
</dbReference>
<comment type="caution">
    <text evidence="2">The sequence shown here is derived from an EMBL/GenBank/DDBJ whole genome shotgun (WGS) entry which is preliminary data.</text>
</comment>
<evidence type="ECO:0000313" key="2">
    <source>
        <dbReference type="EMBL" id="KGM30004.1"/>
    </source>
</evidence>
<reference evidence="2 3" key="1">
    <citation type="submission" date="2014-01" db="EMBL/GenBank/DDBJ databases">
        <title>Genome sequence determination for a cystic fibrosis isolate, Inquilinus limosus.</title>
        <authorList>
            <person name="Pino M."/>
            <person name="Di Conza J."/>
            <person name="Gutkind G."/>
        </authorList>
    </citation>
    <scope>NUCLEOTIDE SEQUENCE [LARGE SCALE GENOMIC DNA]</scope>
    <source>
        <strain evidence="2 3">MP06</strain>
    </source>
</reference>
<dbReference type="RefSeq" id="WP_034849933.1">
    <property type="nucleotide sequence ID" value="NZ_JANX01001145.1"/>
</dbReference>
<dbReference type="InterPro" id="IPR027443">
    <property type="entry name" value="IPNS-like_sf"/>
</dbReference>
<organism evidence="2 3">
    <name type="scientific">Inquilinus limosus MP06</name>
    <dbReference type="NCBI Taxonomy" id="1398085"/>
    <lineage>
        <taxon>Bacteria</taxon>
        <taxon>Pseudomonadati</taxon>
        <taxon>Pseudomonadota</taxon>
        <taxon>Alphaproteobacteria</taxon>
        <taxon>Rhodospirillales</taxon>
        <taxon>Rhodospirillaceae</taxon>
        <taxon>Inquilinus</taxon>
    </lineage>
</organism>
<name>A0A0A0CVZ9_9PROT</name>
<dbReference type="Gene3D" id="2.60.120.330">
    <property type="entry name" value="B-lactam Antibiotic, Isopenicillin N Synthase, Chain"/>
    <property type="match status" value="1"/>
</dbReference>
<evidence type="ECO:0000313" key="3">
    <source>
        <dbReference type="Proteomes" id="UP000029995"/>
    </source>
</evidence>
<feature type="non-terminal residue" evidence="2">
    <location>
        <position position="46"/>
    </location>
</feature>
<dbReference type="Pfam" id="PF14226">
    <property type="entry name" value="DIOX_N"/>
    <property type="match status" value="1"/>
</dbReference>
<protein>
    <submittedName>
        <fullName evidence="2">2-oxobutyrate oxidase</fullName>
    </submittedName>
</protein>
<proteinExistence type="predicted"/>
<feature type="domain" description="Non-haem dioxygenase N-terminal" evidence="1">
    <location>
        <begin position="8"/>
        <end position="46"/>
    </location>
</feature>